<dbReference type="RefSeq" id="WP_124084961.1">
    <property type="nucleotide sequence ID" value="NZ_UXAW01000034.1"/>
</dbReference>
<reference evidence="2 3" key="1">
    <citation type="submission" date="2018-11" db="EMBL/GenBank/DDBJ databases">
        <authorList>
            <person name="Criscuolo A."/>
        </authorList>
    </citation>
    <scope>NUCLEOTIDE SEQUENCE [LARGE SCALE GENOMIC DNA]</scope>
    <source>
        <strain evidence="2">ACIP111625</strain>
    </source>
</reference>
<keyword evidence="1" id="KW-1133">Transmembrane helix</keyword>
<organism evidence="2 3">
    <name type="scientific">Pseudogemmobacter humi</name>
    <dbReference type="NCBI Taxonomy" id="2483812"/>
    <lineage>
        <taxon>Bacteria</taxon>
        <taxon>Pseudomonadati</taxon>
        <taxon>Pseudomonadota</taxon>
        <taxon>Alphaproteobacteria</taxon>
        <taxon>Rhodobacterales</taxon>
        <taxon>Paracoccaceae</taxon>
        <taxon>Pseudogemmobacter</taxon>
    </lineage>
</organism>
<protein>
    <submittedName>
        <fullName evidence="2">Uncharacterized protein</fullName>
    </submittedName>
</protein>
<evidence type="ECO:0000256" key="1">
    <source>
        <dbReference type="SAM" id="Phobius"/>
    </source>
</evidence>
<gene>
    <name evidence="2" type="ORF">XINFAN_00521</name>
</gene>
<proteinExistence type="predicted"/>
<dbReference type="AlphaFoldDB" id="A0A3P5WYU8"/>
<keyword evidence="3" id="KW-1185">Reference proteome</keyword>
<evidence type="ECO:0000313" key="2">
    <source>
        <dbReference type="EMBL" id="VDC21157.1"/>
    </source>
</evidence>
<keyword evidence="1" id="KW-0472">Membrane</keyword>
<accession>A0A3P5WYU8</accession>
<evidence type="ECO:0000313" key="3">
    <source>
        <dbReference type="Proteomes" id="UP000277498"/>
    </source>
</evidence>
<keyword evidence="1" id="KW-0812">Transmembrane</keyword>
<feature type="transmembrane region" description="Helical" evidence="1">
    <location>
        <begin position="24"/>
        <end position="44"/>
    </location>
</feature>
<dbReference type="EMBL" id="UXAW01000034">
    <property type="protein sequence ID" value="VDC21157.1"/>
    <property type="molecule type" value="Genomic_DNA"/>
</dbReference>
<sequence>MKSPVRFAPAAFLRDENAAVTVDWVVLTAAVVAFATTVAAILNGSIARNVTTKLETIISDAVDGVGRGGDD</sequence>
<dbReference type="Proteomes" id="UP000277498">
    <property type="component" value="Unassembled WGS sequence"/>
</dbReference>
<name>A0A3P5WYU8_9RHOB</name>